<evidence type="ECO:0000313" key="8">
    <source>
        <dbReference type="Proteomes" id="UP000006546"/>
    </source>
</evidence>
<dbReference type="Proteomes" id="UP000006546">
    <property type="component" value="Chromosome"/>
</dbReference>
<feature type="transmembrane region" description="Helical" evidence="6">
    <location>
        <begin position="82"/>
        <end position="103"/>
    </location>
</feature>
<keyword evidence="5 6" id="KW-0472">Membrane</keyword>
<feature type="transmembrane region" description="Helical" evidence="6">
    <location>
        <begin position="21"/>
        <end position="40"/>
    </location>
</feature>
<evidence type="ECO:0000256" key="2">
    <source>
        <dbReference type="ARBA" id="ARBA00010350"/>
    </source>
</evidence>
<dbReference type="RefSeq" id="WP_013759056.1">
    <property type="nucleotide sequence ID" value="NC_015500.1"/>
</dbReference>
<keyword evidence="3 6" id="KW-0812">Transmembrane</keyword>
<evidence type="ECO:0000256" key="6">
    <source>
        <dbReference type="RuleBase" id="RU004379"/>
    </source>
</evidence>
<dbReference type="Pfam" id="PF01027">
    <property type="entry name" value="Bax1-I"/>
    <property type="match status" value="1"/>
</dbReference>
<dbReference type="CDD" id="cd10432">
    <property type="entry name" value="BI-1-like_bacterial"/>
    <property type="match status" value="1"/>
</dbReference>
<dbReference type="InterPro" id="IPR006214">
    <property type="entry name" value="Bax_inhibitor_1-related"/>
</dbReference>
<accession>F4LJA7</accession>
<keyword evidence="4 6" id="KW-1133">Transmembrane helix</keyword>
<sequence>MNDSVTIRTNESARKKFMTGVYSWMVLALAISAACAYVTATNTVLLSFIFGNAFVFPILVLGELALVFWLSARIGKMSAGAAAAAFVAYSVLNGITLSSVVLVYSGASIVRVFLITAGMFACMSVYGRVTKSDLRSAGRYLMMAVFGILIASVVNVFTRSSGLDWILSLVTVGVFTGLTAYDTQKLYRISAQADESELFAKVAIIGALELYLDFVNVFLALLRLFGKSKN</sequence>
<dbReference type="HOGENOM" id="CLU_058671_1_0_12"/>
<gene>
    <name evidence="7" type="ordered locus">Trebr_1933</name>
</gene>
<proteinExistence type="inferred from homology"/>
<keyword evidence="8" id="KW-1185">Reference proteome</keyword>
<feature type="transmembrane region" description="Helical" evidence="6">
    <location>
        <begin position="46"/>
        <end position="70"/>
    </location>
</feature>
<evidence type="ECO:0000256" key="5">
    <source>
        <dbReference type="ARBA" id="ARBA00023136"/>
    </source>
</evidence>
<comment type="subcellular location">
    <subcellularLocation>
        <location evidence="1">Membrane</location>
        <topology evidence="1">Multi-pass membrane protein</topology>
    </subcellularLocation>
</comment>
<dbReference type="GO" id="GO:0005886">
    <property type="term" value="C:plasma membrane"/>
    <property type="evidence" value="ECO:0007669"/>
    <property type="project" value="TreeGrafter"/>
</dbReference>
<dbReference type="AlphaFoldDB" id="F4LJA7"/>
<feature type="transmembrane region" description="Helical" evidence="6">
    <location>
        <begin position="163"/>
        <end position="181"/>
    </location>
</feature>
<dbReference type="KEGG" id="tbe:Trebr_1933"/>
<evidence type="ECO:0000256" key="1">
    <source>
        <dbReference type="ARBA" id="ARBA00004141"/>
    </source>
</evidence>
<feature type="transmembrane region" description="Helical" evidence="6">
    <location>
        <begin position="109"/>
        <end position="127"/>
    </location>
</feature>
<comment type="similarity">
    <text evidence="2 6">Belongs to the BI1 family.</text>
</comment>
<dbReference type="EMBL" id="CP002696">
    <property type="protein sequence ID" value="AEE17352.1"/>
    <property type="molecule type" value="Genomic_DNA"/>
</dbReference>
<dbReference type="OrthoDB" id="9793828at2"/>
<evidence type="ECO:0000256" key="4">
    <source>
        <dbReference type="ARBA" id="ARBA00022989"/>
    </source>
</evidence>
<feature type="transmembrane region" description="Helical" evidence="6">
    <location>
        <begin position="139"/>
        <end position="157"/>
    </location>
</feature>
<dbReference type="eggNOG" id="COG0670">
    <property type="taxonomic scope" value="Bacteria"/>
</dbReference>
<evidence type="ECO:0000256" key="3">
    <source>
        <dbReference type="ARBA" id="ARBA00022692"/>
    </source>
</evidence>
<name>F4LJA7_TREBD</name>
<feature type="transmembrane region" description="Helical" evidence="6">
    <location>
        <begin position="202"/>
        <end position="225"/>
    </location>
</feature>
<evidence type="ECO:0000313" key="7">
    <source>
        <dbReference type="EMBL" id="AEE17352.1"/>
    </source>
</evidence>
<protein>
    <recommendedName>
        <fullName evidence="9">Integral membrane protein</fullName>
    </recommendedName>
</protein>
<dbReference type="PANTHER" id="PTHR23291:SF50">
    <property type="entry name" value="PROTEIN LIFEGUARD 4"/>
    <property type="match status" value="1"/>
</dbReference>
<evidence type="ECO:0008006" key="9">
    <source>
        <dbReference type="Google" id="ProtNLM"/>
    </source>
</evidence>
<dbReference type="PANTHER" id="PTHR23291">
    <property type="entry name" value="BAX INHIBITOR-RELATED"/>
    <property type="match status" value="1"/>
</dbReference>
<organism evidence="7 8">
    <name type="scientific">Treponema brennaborense (strain DSM 12168 / CIP 105900 / DD5/3)</name>
    <dbReference type="NCBI Taxonomy" id="906968"/>
    <lineage>
        <taxon>Bacteria</taxon>
        <taxon>Pseudomonadati</taxon>
        <taxon>Spirochaetota</taxon>
        <taxon>Spirochaetia</taxon>
        <taxon>Spirochaetales</taxon>
        <taxon>Treponemataceae</taxon>
        <taxon>Treponema</taxon>
    </lineage>
</organism>
<dbReference type="STRING" id="906968.Trebr_1933"/>
<reference evidence="8" key="1">
    <citation type="submission" date="2011-04" db="EMBL/GenBank/DDBJ databases">
        <title>The complete genome of Treponema brennaborense DSM 12168.</title>
        <authorList>
            <person name="Lucas S."/>
            <person name="Han J."/>
            <person name="Lapidus A."/>
            <person name="Bruce D."/>
            <person name="Goodwin L."/>
            <person name="Pitluck S."/>
            <person name="Peters L."/>
            <person name="Kyrpides N."/>
            <person name="Mavromatis K."/>
            <person name="Ivanova N."/>
            <person name="Mikhailova N."/>
            <person name="Pagani I."/>
            <person name="Teshima H."/>
            <person name="Detter J.C."/>
            <person name="Tapia R."/>
            <person name="Han C."/>
            <person name="Land M."/>
            <person name="Hauser L."/>
            <person name="Markowitz V."/>
            <person name="Cheng J.-F."/>
            <person name="Hugenholtz P."/>
            <person name="Woyke T."/>
            <person name="Wu D."/>
            <person name="Gronow S."/>
            <person name="Wellnitz S."/>
            <person name="Brambilla E."/>
            <person name="Klenk H.-P."/>
            <person name="Eisen J.A."/>
        </authorList>
    </citation>
    <scope>NUCLEOTIDE SEQUENCE [LARGE SCALE GENOMIC DNA]</scope>
    <source>
        <strain evidence="8">DSM 12168 / CIP 105900 / DD5/3</strain>
    </source>
</reference>